<dbReference type="InterPro" id="IPR003798">
    <property type="entry name" value="DNA_recombination_RmuC"/>
</dbReference>
<evidence type="ECO:0000256" key="1">
    <source>
        <dbReference type="ARBA" id="ARBA00003416"/>
    </source>
</evidence>
<dbReference type="EMBL" id="CP002629">
    <property type="protein sequence ID" value="AEB10017.1"/>
    <property type="molecule type" value="Genomic_DNA"/>
</dbReference>
<evidence type="ECO:0000256" key="3">
    <source>
        <dbReference type="ARBA" id="ARBA00023054"/>
    </source>
</evidence>
<accession>F2NDF1</accession>
<name>F2NDF1_DESAR</name>
<keyword evidence="6" id="KW-1133">Transmembrane helix</keyword>
<dbReference type="KEGG" id="dao:Desac_2188"/>
<proteinExistence type="inferred from homology"/>
<feature type="transmembrane region" description="Helical" evidence="6">
    <location>
        <begin position="12"/>
        <end position="33"/>
    </location>
</feature>
<dbReference type="Pfam" id="PF02646">
    <property type="entry name" value="RmuC"/>
    <property type="match status" value="1"/>
</dbReference>
<evidence type="ECO:0000256" key="5">
    <source>
        <dbReference type="SAM" id="Coils"/>
    </source>
</evidence>
<comment type="function">
    <text evidence="1">Involved in DNA recombination.</text>
</comment>
<evidence type="ECO:0000313" key="7">
    <source>
        <dbReference type="EMBL" id="AEB10017.1"/>
    </source>
</evidence>
<evidence type="ECO:0000256" key="6">
    <source>
        <dbReference type="SAM" id="Phobius"/>
    </source>
</evidence>
<dbReference type="Proteomes" id="UP000000483">
    <property type="component" value="Chromosome"/>
</dbReference>
<reference evidence="7 8" key="1">
    <citation type="journal article" date="2011" name="Stand. Genomic Sci.">
        <title>Complete genome sequence of the acetate-degrading sulfate reducer Desulfobacca acetoxidans type strain (ASRB2).</title>
        <authorList>
            <person name="Goker M."/>
            <person name="Teshima H."/>
            <person name="Lapidus A."/>
            <person name="Nolan M."/>
            <person name="Lucas S."/>
            <person name="Hammon N."/>
            <person name="Deshpande S."/>
            <person name="Cheng J.F."/>
            <person name="Tapia R."/>
            <person name="Han C."/>
            <person name="Goodwin L."/>
            <person name="Pitluck S."/>
            <person name="Huntemann M."/>
            <person name="Liolios K."/>
            <person name="Ivanova N."/>
            <person name="Pagani I."/>
            <person name="Mavromatis K."/>
            <person name="Ovchinikova G."/>
            <person name="Pati A."/>
            <person name="Chen A."/>
            <person name="Palaniappan K."/>
            <person name="Land M."/>
            <person name="Hauser L."/>
            <person name="Brambilla E.M."/>
            <person name="Rohde M."/>
            <person name="Spring S."/>
            <person name="Detter J.C."/>
            <person name="Woyke T."/>
            <person name="Bristow J."/>
            <person name="Eisen J.A."/>
            <person name="Markowitz V."/>
            <person name="Hugenholtz P."/>
            <person name="Kyrpides N.C."/>
            <person name="Klenk H.P."/>
        </authorList>
    </citation>
    <scope>NUCLEOTIDE SEQUENCE [LARGE SCALE GENOMIC DNA]</scope>
    <source>
        <strain evidence="8">ATCC 700848 / DSM 11109 / ASRB2</strain>
    </source>
</reference>
<sequence>MNPLADLIYSPLVPLAATFLIGALLGVLLHWWIGRQKIRQVQESIAARYDIDLAVMRERVATLDNQLTQAQDNLQQSQEKYQQLWEAKSDLEKSQAALETRIDAERKKHEETLRLIATAQQELTDAFKALAAEALASNNQSFLQLAKAVLEKFHQQAQSDLESRQKAIDGLVLPLKESLQQVDHKLQNLEKERLQAYAGLLEQVKLLSTAHTDLRAETAKLVNALKTPAVRGRWGEIQLRRVVEIAGMTPHVDFVEQASADTDTGKLRPDLIVHLPGRKNIVIDAKAPLQAYLNAAEDQADDQRQSWMKHHARLIREHISRLSSKNYWEQFHPTPEFVVMFLPGEMFFSAALEQQPDLIETGMSQRVIPASPTTLIALLRAVAYGWRQEQLAENAQEISNLGKQLYERLRTFIDYLDRLGGGLKTAIDSYNRAVGAFENRVLVTARKFPELGVLAGTELGVLNPVEKSPRQVSASEAAE</sequence>
<protein>
    <submittedName>
        <fullName evidence="7">RmuC-domain protein</fullName>
    </submittedName>
</protein>
<dbReference type="PANTHER" id="PTHR30563">
    <property type="entry name" value="DNA RECOMBINATION PROTEIN RMUC"/>
    <property type="match status" value="1"/>
</dbReference>
<keyword evidence="6" id="KW-0472">Membrane</keyword>
<dbReference type="RefSeq" id="WP_013707126.1">
    <property type="nucleotide sequence ID" value="NC_015388.1"/>
</dbReference>
<keyword evidence="3 5" id="KW-0175">Coiled coil</keyword>
<dbReference type="AlphaFoldDB" id="F2NDF1"/>
<evidence type="ECO:0000256" key="2">
    <source>
        <dbReference type="ARBA" id="ARBA00009840"/>
    </source>
</evidence>
<feature type="coiled-coil region" evidence="5">
    <location>
        <begin position="53"/>
        <end position="122"/>
    </location>
</feature>
<dbReference type="GO" id="GO:0006310">
    <property type="term" value="P:DNA recombination"/>
    <property type="evidence" value="ECO:0007669"/>
    <property type="project" value="UniProtKB-KW"/>
</dbReference>
<keyword evidence="6" id="KW-0812">Transmembrane</keyword>
<evidence type="ECO:0000256" key="4">
    <source>
        <dbReference type="ARBA" id="ARBA00023172"/>
    </source>
</evidence>
<dbReference type="OrthoDB" id="9765111at2"/>
<dbReference type="eggNOG" id="COG1322">
    <property type="taxonomic scope" value="Bacteria"/>
</dbReference>
<comment type="similarity">
    <text evidence="2">Belongs to the RmuC family.</text>
</comment>
<organism evidence="7 8">
    <name type="scientific">Desulfobacca acetoxidans (strain ATCC 700848 / DSM 11109 / ASRB2)</name>
    <dbReference type="NCBI Taxonomy" id="880072"/>
    <lineage>
        <taxon>Bacteria</taxon>
        <taxon>Pseudomonadati</taxon>
        <taxon>Thermodesulfobacteriota</taxon>
        <taxon>Desulfobaccia</taxon>
        <taxon>Desulfobaccales</taxon>
        <taxon>Desulfobaccaceae</taxon>
        <taxon>Desulfobacca</taxon>
    </lineage>
</organism>
<dbReference type="PANTHER" id="PTHR30563:SF0">
    <property type="entry name" value="DNA RECOMBINATION PROTEIN RMUC"/>
    <property type="match status" value="1"/>
</dbReference>
<gene>
    <name evidence="7" type="ordered locus">Desac_2188</name>
</gene>
<reference evidence="8" key="2">
    <citation type="submission" date="2011-03" db="EMBL/GenBank/DDBJ databases">
        <title>The complete genome of Desulfobacca acetoxidans DSM 11109.</title>
        <authorList>
            <consortium name="US DOE Joint Genome Institute (JGI-PGF)"/>
            <person name="Lucas S."/>
            <person name="Copeland A."/>
            <person name="Lapidus A."/>
            <person name="Bruce D."/>
            <person name="Goodwin L."/>
            <person name="Pitluck S."/>
            <person name="Peters L."/>
            <person name="Kyrpides N."/>
            <person name="Mavromatis K."/>
            <person name="Ivanova N."/>
            <person name="Ovchinnikova G."/>
            <person name="Teshima H."/>
            <person name="Detter J.C."/>
            <person name="Han C."/>
            <person name="Land M."/>
            <person name="Hauser L."/>
            <person name="Markowitz V."/>
            <person name="Cheng J.-F."/>
            <person name="Hugenholtz P."/>
            <person name="Woyke T."/>
            <person name="Wu D."/>
            <person name="Spring S."/>
            <person name="Schueler E."/>
            <person name="Brambilla E."/>
            <person name="Klenk H.-P."/>
            <person name="Eisen J.A."/>
        </authorList>
    </citation>
    <scope>NUCLEOTIDE SEQUENCE [LARGE SCALE GENOMIC DNA]</scope>
    <source>
        <strain evidence="8">ATCC 700848 / DSM 11109 / ASRB2</strain>
    </source>
</reference>
<keyword evidence="8" id="KW-1185">Reference proteome</keyword>
<evidence type="ECO:0000313" key="8">
    <source>
        <dbReference type="Proteomes" id="UP000000483"/>
    </source>
</evidence>
<dbReference type="STRING" id="880072.Desac_2188"/>
<dbReference type="HOGENOM" id="CLU_024057_1_0_7"/>
<keyword evidence="4" id="KW-0233">DNA recombination</keyword>